<evidence type="ECO:0000256" key="2">
    <source>
        <dbReference type="SAM" id="MobiDB-lite"/>
    </source>
</evidence>
<proteinExistence type="predicted"/>
<dbReference type="InterPro" id="IPR021858">
    <property type="entry name" value="Fun_TF"/>
</dbReference>
<dbReference type="PANTHER" id="PTHR38111">
    <property type="entry name" value="ZN(2)-C6 FUNGAL-TYPE DOMAIN-CONTAINING PROTEIN-RELATED"/>
    <property type="match status" value="1"/>
</dbReference>
<protein>
    <submittedName>
        <fullName evidence="3">Uncharacterized protein</fullName>
    </submittedName>
</protein>
<dbReference type="GeneID" id="41974179"/>
<dbReference type="InParanoid" id="A0A507AS74"/>
<evidence type="ECO:0000313" key="4">
    <source>
        <dbReference type="Proteomes" id="UP000319257"/>
    </source>
</evidence>
<keyword evidence="1" id="KW-0539">Nucleus</keyword>
<dbReference type="AlphaFoldDB" id="A0A507AS74"/>
<keyword evidence="4" id="KW-1185">Reference proteome</keyword>
<reference evidence="3 4" key="1">
    <citation type="submission" date="2019-06" db="EMBL/GenBank/DDBJ databases">
        <title>Draft genome sequence of the filamentous fungus Phialemoniopsis curvata isolated from diesel fuel.</title>
        <authorList>
            <person name="Varaljay V.A."/>
            <person name="Lyon W.J."/>
            <person name="Crouch A.L."/>
            <person name="Drake C.E."/>
            <person name="Hollomon J.M."/>
            <person name="Nadeau L.J."/>
            <person name="Nunn H.S."/>
            <person name="Stevenson B.S."/>
            <person name="Bojanowski C.L."/>
            <person name="Crookes-Goodson W.J."/>
        </authorList>
    </citation>
    <scope>NUCLEOTIDE SEQUENCE [LARGE SCALE GENOMIC DNA]</scope>
    <source>
        <strain evidence="3 4">D216</strain>
    </source>
</reference>
<dbReference type="InterPro" id="IPR053178">
    <property type="entry name" value="Osmoadaptation_assoc"/>
</dbReference>
<dbReference type="RefSeq" id="XP_030994563.1">
    <property type="nucleotide sequence ID" value="XM_031141397.1"/>
</dbReference>
<dbReference type="Pfam" id="PF11951">
    <property type="entry name" value="Fungal_trans_2"/>
    <property type="match status" value="1"/>
</dbReference>
<dbReference type="OrthoDB" id="5126878at2759"/>
<name>A0A507AS74_9PEZI</name>
<dbReference type="PANTHER" id="PTHR38111:SF11">
    <property type="entry name" value="TRANSCRIPTION FACTOR DOMAIN-CONTAINING PROTEIN-RELATED"/>
    <property type="match status" value="1"/>
</dbReference>
<evidence type="ECO:0000256" key="1">
    <source>
        <dbReference type="ARBA" id="ARBA00023242"/>
    </source>
</evidence>
<gene>
    <name evidence="3" type="ORF">E0L32_006732</name>
</gene>
<comment type="caution">
    <text evidence="3">The sequence shown here is derived from an EMBL/GenBank/DDBJ whole genome shotgun (WGS) entry which is preliminary data.</text>
</comment>
<evidence type="ECO:0000313" key="3">
    <source>
        <dbReference type="EMBL" id="TPX12852.1"/>
    </source>
</evidence>
<dbReference type="Proteomes" id="UP000319257">
    <property type="component" value="Unassembled WGS sequence"/>
</dbReference>
<sequence length="486" mass="54436">MGTSNPALSSSALLLNKEDGTAPVYLTRWKGNACVKPSTPSTSRTKGERLFEGRPTSDVSLSMSVTPRNAIRDQLLSFLVDKNLPADLDSHRRHIDHRSWLAKLAGEPLSPALEHSMLAICVAAWGRQTSEEALTRESLVMYTTSLRQLQRAITNSTSRSDEQNIAACLALIMYEYIECPGHTTDGYMNHYIGAMSLLQLRGPQAHSEGLAHRLLKTVRFHTGLRMRRTTFLSRPEWIEQPWSSMPKSFQDLLLDILLKIPDIYSATDAITDEMGLLKDFASGFEVARKCSQLDAELAKWFSRYKEDHSGPLYWPVFSNLDSEIDATELGQVFPTSLRFPSFEIGETLVLYWTAQVLIHSHLCLLLQKLSKVECQPEQLHGSVLEINLKGSMTSTQTQQPPLRQLLPAIEHHKQWVQSSAYHICQSVEYFFQEMLGSIGMGAILPPLLVVHACMPSALGAGSRQQAWVHEMIVQIQGGSNKLPRNI</sequence>
<accession>A0A507AS74</accession>
<feature type="region of interest" description="Disordered" evidence="2">
    <location>
        <begin position="36"/>
        <end position="59"/>
    </location>
</feature>
<dbReference type="STRING" id="1093900.A0A507AS74"/>
<organism evidence="3 4">
    <name type="scientific">Thyridium curvatum</name>
    <dbReference type="NCBI Taxonomy" id="1093900"/>
    <lineage>
        <taxon>Eukaryota</taxon>
        <taxon>Fungi</taxon>
        <taxon>Dikarya</taxon>
        <taxon>Ascomycota</taxon>
        <taxon>Pezizomycotina</taxon>
        <taxon>Sordariomycetes</taxon>
        <taxon>Sordariomycetidae</taxon>
        <taxon>Thyridiales</taxon>
        <taxon>Thyridiaceae</taxon>
        <taxon>Thyridium</taxon>
    </lineage>
</organism>
<dbReference type="EMBL" id="SKBQ01000039">
    <property type="protein sequence ID" value="TPX12852.1"/>
    <property type="molecule type" value="Genomic_DNA"/>
</dbReference>